<protein>
    <recommendedName>
        <fullName evidence="4">BrnA antitoxin family protein</fullName>
    </recommendedName>
</protein>
<evidence type="ECO:0000313" key="3">
    <source>
        <dbReference type="Proteomes" id="UP000241229"/>
    </source>
</evidence>
<sequence>MMATRTRRPGDPLAAAEAVFKRKPAPAVQAQAPVRSAARETVTLRLERDVLDHFQADGPGWQERINAALREAAGLGGAGDTGKRPEELDASNDD</sequence>
<gene>
    <name evidence="2" type="ORF">C7I84_19835</name>
</gene>
<feature type="region of interest" description="Disordered" evidence="1">
    <location>
        <begin position="72"/>
        <end position="94"/>
    </location>
</feature>
<evidence type="ECO:0008006" key="4">
    <source>
        <dbReference type="Google" id="ProtNLM"/>
    </source>
</evidence>
<organism evidence="2 3">
    <name type="scientific">Kumtagia ephedrae</name>
    <dbReference type="NCBI Taxonomy" id="2116701"/>
    <lineage>
        <taxon>Bacteria</taxon>
        <taxon>Pseudomonadati</taxon>
        <taxon>Pseudomonadota</taxon>
        <taxon>Alphaproteobacteria</taxon>
        <taxon>Hyphomicrobiales</taxon>
        <taxon>Phyllobacteriaceae</taxon>
        <taxon>Kumtagia</taxon>
    </lineage>
</organism>
<accession>A0A2P7S2Y1</accession>
<dbReference type="AlphaFoldDB" id="A0A2P7S2Y1"/>
<comment type="caution">
    <text evidence="2">The sequence shown here is derived from an EMBL/GenBank/DDBJ whole genome shotgun (WGS) entry which is preliminary data.</text>
</comment>
<proteinExistence type="predicted"/>
<keyword evidence="3" id="KW-1185">Reference proteome</keyword>
<dbReference type="EMBL" id="PXYK01000020">
    <property type="protein sequence ID" value="PSJ56823.1"/>
    <property type="molecule type" value="Genomic_DNA"/>
</dbReference>
<evidence type="ECO:0000313" key="2">
    <source>
        <dbReference type="EMBL" id="PSJ56823.1"/>
    </source>
</evidence>
<dbReference type="Proteomes" id="UP000241229">
    <property type="component" value="Unassembled WGS sequence"/>
</dbReference>
<dbReference type="InterPro" id="IPR025528">
    <property type="entry name" value="BrnA_antitoxin"/>
</dbReference>
<reference evidence="2 3" key="1">
    <citation type="submission" date="2018-03" db="EMBL/GenBank/DDBJ databases">
        <title>The draft genome of Mesorhizobium sp. 6GN-30.</title>
        <authorList>
            <person name="Liu L."/>
            <person name="Li L."/>
            <person name="Wang T."/>
            <person name="Zhang X."/>
            <person name="Liang L."/>
        </authorList>
    </citation>
    <scope>NUCLEOTIDE SEQUENCE [LARGE SCALE GENOMIC DNA]</scope>
    <source>
        <strain evidence="2 3">6GN30</strain>
    </source>
</reference>
<name>A0A2P7S2Y1_9HYPH</name>
<evidence type="ECO:0000256" key="1">
    <source>
        <dbReference type="SAM" id="MobiDB-lite"/>
    </source>
</evidence>
<dbReference type="Pfam" id="PF14384">
    <property type="entry name" value="BrnA_antitoxin"/>
    <property type="match status" value="1"/>
</dbReference>